<dbReference type="EMBL" id="SACS01000007">
    <property type="protein sequence ID" value="RVU39968.1"/>
    <property type="molecule type" value="Genomic_DNA"/>
</dbReference>
<name>A0A437QZM1_9GAMM</name>
<dbReference type="RefSeq" id="WP_127698697.1">
    <property type="nucleotide sequence ID" value="NZ_SACS01000007.1"/>
</dbReference>
<reference evidence="1 2" key="1">
    <citation type="submission" date="2019-01" db="EMBL/GenBank/DDBJ databases">
        <authorList>
            <person name="Chen W.-M."/>
        </authorList>
    </citation>
    <scope>NUCLEOTIDE SEQUENCE [LARGE SCALE GENOMIC DNA]</scope>
    <source>
        <strain evidence="1 2">KYPC3</strain>
    </source>
</reference>
<gene>
    <name evidence="1" type="ORF">EOE67_08655</name>
</gene>
<sequence length="59" mass="6292">MAKPAGYLLSGFTDIGHLCSQISGFGQNRFDAVLHKKTTNSLVLQNNDKNNMTIAPAAA</sequence>
<evidence type="ECO:0000313" key="2">
    <source>
        <dbReference type="Proteomes" id="UP000283077"/>
    </source>
</evidence>
<dbReference type="AlphaFoldDB" id="A0A437QZM1"/>
<proteinExistence type="predicted"/>
<evidence type="ECO:0000313" key="1">
    <source>
        <dbReference type="EMBL" id="RVU39968.1"/>
    </source>
</evidence>
<keyword evidence="2" id="KW-1185">Reference proteome</keyword>
<dbReference type="Proteomes" id="UP000283077">
    <property type="component" value="Unassembled WGS sequence"/>
</dbReference>
<accession>A0A437QZM1</accession>
<protein>
    <submittedName>
        <fullName evidence="1">Uncharacterized protein</fullName>
    </submittedName>
</protein>
<organism evidence="1 2">
    <name type="scientific">Rheinheimera riviphila</name>
    <dbReference type="NCBI Taxonomy" id="1834037"/>
    <lineage>
        <taxon>Bacteria</taxon>
        <taxon>Pseudomonadati</taxon>
        <taxon>Pseudomonadota</taxon>
        <taxon>Gammaproteobacteria</taxon>
        <taxon>Chromatiales</taxon>
        <taxon>Chromatiaceae</taxon>
        <taxon>Rheinheimera</taxon>
    </lineage>
</organism>
<comment type="caution">
    <text evidence="1">The sequence shown here is derived from an EMBL/GenBank/DDBJ whole genome shotgun (WGS) entry which is preliminary data.</text>
</comment>